<evidence type="ECO:0000256" key="1">
    <source>
        <dbReference type="SAM" id="MobiDB-lite"/>
    </source>
</evidence>
<name>A0ABZ1GXM0_9ACTN</name>
<evidence type="ECO:0000313" key="2">
    <source>
        <dbReference type="EMBL" id="WSD10655.1"/>
    </source>
</evidence>
<proteinExistence type="predicted"/>
<sequence>MRRVRKACKSPRPSRNGKVNGTTRQRFPEEVRRMQQLPRGQVAGAVPVLDAGPGDPPQ</sequence>
<dbReference type="GeneID" id="91548178"/>
<organism evidence="2 3">
    <name type="scientific">Streptomyces hirsutus</name>
    <dbReference type="NCBI Taxonomy" id="35620"/>
    <lineage>
        <taxon>Bacteria</taxon>
        <taxon>Bacillati</taxon>
        <taxon>Actinomycetota</taxon>
        <taxon>Actinomycetes</taxon>
        <taxon>Kitasatosporales</taxon>
        <taxon>Streptomycetaceae</taxon>
        <taxon>Streptomyces</taxon>
    </lineage>
</organism>
<accession>A0ABZ1GXM0</accession>
<dbReference type="Proteomes" id="UP001335325">
    <property type="component" value="Chromosome"/>
</dbReference>
<gene>
    <name evidence="2" type="ORF">OIE73_36415</name>
</gene>
<feature type="region of interest" description="Disordered" evidence="1">
    <location>
        <begin position="1"/>
        <end position="58"/>
    </location>
</feature>
<dbReference type="EMBL" id="CP109134">
    <property type="protein sequence ID" value="WSD10655.1"/>
    <property type="molecule type" value="Genomic_DNA"/>
</dbReference>
<dbReference type="RefSeq" id="WP_326756353.1">
    <property type="nucleotide sequence ID" value="NZ_CP109134.1"/>
</dbReference>
<protein>
    <submittedName>
        <fullName evidence="2">Uncharacterized protein</fullName>
    </submittedName>
</protein>
<reference evidence="2 3" key="1">
    <citation type="submission" date="2022-10" db="EMBL/GenBank/DDBJ databases">
        <title>The complete genomes of actinobacterial strains from the NBC collection.</title>
        <authorList>
            <person name="Joergensen T.S."/>
            <person name="Alvarez Arevalo M."/>
            <person name="Sterndorff E.B."/>
            <person name="Faurdal D."/>
            <person name="Vuksanovic O."/>
            <person name="Mourched A.-S."/>
            <person name="Charusanti P."/>
            <person name="Shaw S."/>
            <person name="Blin K."/>
            <person name="Weber T."/>
        </authorList>
    </citation>
    <scope>NUCLEOTIDE SEQUENCE [LARGE SCALE GENOMIC DNA]</scope>
    <source>
        <strain evidence="2 3">NBC 01753</strain>
    </source>
</reference>
<keyword evidence="3" id="KW-1185">Reference proteome</keyword>
<evidence type="ECO:0000313" key="3">
    <source>
        <dbReference type="Proteomes" id="UP001335325"/>
    </source>
</evidence>